<dbReference type="InterPro" id="IPR000086">
    <property type="entry name" value="NUDIX_hydrolase_dom"/>
</dbReference>
<dbReference type="GO" id="GO:0004452">
    <property type="term" value="F:isopentenyl-diphosphate delta-isomerase activity"/>
    <property type="evidence" value="ECO:0007669"/>
    <property type="project" value="UniProtKB-UniRule"/>
</dbReference>
<evidence type="ECO:0000256" key="11">
    <source>
        <dbReference type="PIRSR" id="PIRSR018427-1"/>
    </source>
</evidence>
<dbReference type="GO" id="GO:0050992">
    <property type="term" value="P:dimethylallyl diphosphate biosynthetic process"/>
    <property type="evidence" value="ECO:0007669"/>
    <property type="project" value="UniProtKB-UniPathway"/>
</dbReference>
<feature type="active site" evidence="11">
    <location>
        <position position="123"/>
    </location>
</feature>
<dbReference type="InterPro" id="IPR015797">
    <property type="entry name" value="NUDIX_hydrolase-like_dom_sf"/>
</dbReference>
<gene>
    <name evidence="13" type="ORF">ENJ89_10270</name>
</gene>
<evidence type="ECO:0000256" key="4">
    <source>
        <dbReference type="ARBA" id="ARBA00022490"/>
    </source>
</evidence>
<keyword evidence="6" id="KW-0460">Magnesium</keyword>
<comment type="similarity">
    <text evidence="2">Belongs to the IPP isomerase type 1 family.</text>
</comment>
<dbReference type="UniPathway" id="UPA00059">
    <property type="reaction ID" value="UER00104"/>
</dbReference>
<dbReference type="InterPro" id="IPR056375">
    <property type="entry name" value="Idi_bact"/>
</dbReference>
<organism evidence="13">
    <name type="scientific">Caldithrix abyssi</name>
    <dbReference type="NCBI Taxonomy" id="187145"/>
    <lineage>
        <taxon>Bacteria</taxon>
        <taxon>Pseudomonadati</taxon>
        <taxon>Calditrichota</taxon>
        <taxon>Calditrichia</taxon>
        <taxon>Calditrichales</taxon>
        <taxon>Calditrichaceae</taxon>
        <taxon>Caldithrix</taxon>
    </lineage>
</organism>
<evidence type="ECO:0000256" key="5">
    <source>
        <dbReference type="ARBA" id="ARBA00022723"/>
    </source>
</evidence>
<evidence type="ECO:0000256" key="3">
    <source>
        <dbReference type="ARBA" id="ARBA00012057"/>
    </source>
</evidence>
<dbReference type="AlphaFoldDB" id="A0A7V5PQV0"/>
<dbReference type="GO" id="GO:0046872">
    <property type="term" value="F:metal ion binding"/>
    <property type="evidence" value="ECO:0007669"/>
    <property type="project" value="UniProtKB-KW"/>
</dbReference>
<dbReference type="HAMAP" id="MF_00202">
    <property type="entry name" value="Idi"/>
    <property type="match status" value="1"/>
</dbReference>
<dbReference type="PROSITE" id="PS51462">
    <property type="entry name" value="NUDIX"/>
    <property type="match status" value="1"/>
</dbReference>
<dbReference type="Pfam" id="PF00293">
    <property type="entry name" value="NUDIX"/>
    <property type="match status" value="1"/>
</dbReference>
<dbReference type="PANTHER" id="PTHR10885">
    <property type="entry name" value="ISOPENTENYL-DIPHOSPHATE DELTA-ISOMERASE"/>
    <property type="match status" value="1"/>
</dbReference>
<dbReference type="EC" id="5.3.3.2" evidence="3 10"/>
<proteinExistence type="inferred from homology"/>
<evidence type="ECO:0000256" key="9">
    <source>
        <dbReference type="ARBA" id="ARBA00023235"/>
    </source>
</evidence>
<keyword evidence="8" id="KW-0414">Isoprene biosynthesis</keyword>
<evidence type="ECO:0000256" key="8">
    <source>
        <dbReference type="ARBA" id="ARBA00023229"/>
    </source>
</evidence>
<evidence type="ECO:0000256" key="10">
    <source>
        <dbReference type="NCBIfam" id="TIGR02150"/>
    </source>
</evidence>
<sequence length="190" mass="22312">MSNKHQVVSFDDEKLILVDAEDRVLGYETKDKCHNGAGILHRAFSIFIFNCANELLLQKRHGSKRLWGNYWSNTCCSHPRKGESYEQATIRRLKEEVGLDTPLKYLYKFQYQAAFEDKGSENELCSVYIGKTDRAPEINETEIADWKYISIDDLNHELEQHPERFTPWFKMEWQELTAKYLDAIKNLPCL</sequence>
<dbReference type="GO" id="GO:0009240">
    <property type="term" value="P:isopentenyl diphosphate biosynthetic process"/>
    <property type="evidence" value="ECO:0007669"/>
    <property type="project" value="TreeGrafter"/>
</dbReference>
<reference evidence="13" key="1">
    <citation type="journal article" date="2020" name="mSystems">
        <title>Genome- and Community-Level Interaction Insights into Carbon Utilization and Element Cycling Functions of Hydrothermarchaeota in Hydrothermal Sediment.</title>
        <authorList>
            <person name="Zhou Z."/>
            <person name="Liu Y."/>
            <person name="Xu W."/>
            <person name="Pan J."/>
            <person name="Luo Z.H."/>
            <person name="Li M."/>
        </authorList>
    </citation>
    <scope>NUCLEOTIDE SEQUENCE [LARGE SCALE GENOMIC DNA]</scope>
    <source>
        <strain evidence="13">HyVt-527</strain>
    </source>
</reference>
<comment type="caution">
    <text evidence="13">The sequence shown here is derived from an EMBL/GenBank/DDBJ whole genome shotgun (WGS) entry which is preliminary data.</text>
</comment>
<evidence type="ECO:0000259" key="12">
    <source>
        <dbReference type="PROSITE" id="PS51462"/>
    </source>
</evidence>
<evidence type="ECO:0000313" key="13">
    <source>
        <dbReference type="EMBL" id="HHJ53568.1"/>
    </source>
</evidence>
<dbReference type="NCBIfam" id="NF002995">
    <property type="entry name" value="PRK03759.1"/>
    <property type="match status" value="1"/>
</dbReference>
<dbReference type="SUPFAM" id="SSF55811">
    <property type="entry name" value="Nudix"/>
    <property type="match status" value="1"/>
</dbReference>
<dbReference type="GO" id="GO:0005737">
    <property type="term" value="C:cytoplasm"/>
    <property type="evidence" value="ECO:0007669"/>
    <property type="project" value="TreeGrafter"/>
</dbReference>
<name>A0A7V5PQV0_CALAY</name>
<dbReference type="InterPro" id="IPR011876">
    <property type="entry name" value="IsopentenylPP_isomerase_typ1"/>
</dbReference>
<comment type="pathway">
    <text evidence="1">Isoprenoid biosynthesis; dimethylallyl diphosphate biosynthesis; dimethylallyl diphosphate from isopentenyl diphosphate: step 1/1.</text>
</comment>
<dbReference type="PIRSF" id="PIRSF018427">
    <property type="entry name" value="Isopntndiph_ism"/>
    <property type="match status" value="1"/>
</dbReference>
<keyword evidence="5" id="KW-0479">Metal-binding</keyword>
<evidence type="ECO:0000256" key="2">
    <source>
        <dbReference type="ARBA" id="ARBA00007579"/>
    </source>
</evidence>
<feature type="active site" evidence="11">
    <location>
        <position position="76"/>
    </location>
</feature>
<dbReference type="Gene3D" id="3.90.79.10">
    <property type="entry name" value="Nucleoside Triphosphate Pyrophosphohydrolase"/>
    <property type="match status" value="1"/>
</dbReference>
<keyword evidence="4" id="KW-0963">Cytoplasm</keyword>
<accession>A0A7V5PQV0</accession>
<keyword evidence="9 13" id="KW-0413">Isomerase</keyword>
<dbReference type="Proteomes" id="UP000886124">
    <property type="component" value="Unassembled WGS sequence"/>
</dbReference>
<protein>
    <recommendedName>
        <fullName evidence="3 10">Isopentenyl-diphosphate delta-isomerase</fullName>
        <ecNumber evidence="3 10">5.3.3.2</ecNumber>
    </recommendedName>
</protein>
<dbReference type="PANTHER" id="PTHR10885:SF0">
    <property type="entry name" value="ISOPENTENYL-DIPHOSPHATE DELTA-ISOMERASE"/>
    <property type="match status" value="1"/>
</dbReference>
<dbReference type="CDD" id="cd02885">
    <property type="entry name" value="NUDIX_IPP_Isomerase"/>
    <property type="match status" value="1"/>
</dbReference>
<dbReference type="NCBIfam" id="TIGR02150">
    <property type="entry name" value="IPP_isom_1"/>
    <property type="match status" value="1"/>
</dbReference>
<evidence type="ECO:0000256" key="7">
    <source>
        <dbReference type="ARBA" id="ARBA00023211"/>
    </source>
</evidence>
<dbReference type="EMBL" id="DROD01000651">
    <property type="protein sequence ID" value="HHJ53568.1"/>
    <property type="molecule type" value="Genomic_DNA"/>
</dbReference>
<keyword evidence="7" id="KW-0464">Manganese</keyword>
<feature type="domain" description="Nudix hydrolase" evidence="12">
    <location>
        <begin position="39"/>
        <end position="171"/>
    </location>
</feature>
<evidence type="ECO:0000256" key="6">
    <source>
        <dbReference type="ARBA" id="ARBA00022842"/>
    </source>
</evidence>
<evidence type="ECO:0000256" key="1">
    <source>
        <dbReference type="ARBA" id="ARBA00004826"/>
    </source>
</evidence>